<keyword evidence="3" id="KW-1185">Reference proteome</keyword>
<keyword evidence="1" id="KW-1133">Transmembrane helix</keyword>
<organism evidence="2 3">
    <name type="scientific">Paenibacillus agaridevorans</name>
    <dbReference type="NCBI Taxonomy" id="171404"/>
    <lineage>
        <taxon>Bacteria</taxon>
        <taxon>Bacillati</taxon>
        <taxon>Bacillota</taxon>
        <taxon>Bacilli</taxon>
        <taxon>Bacillales</taxon>
        <taxon>Paenibacillaceae</taxon>
        <taxon>Paenibacillus</taxon>
    </lineage>
</organism>
<evidence type="ECO:0000256" key="1">
    <source>
        <dbReference type="SAM" id="Phobius"/>
    </source>
</evidence>
<evidence type="ECO:0000313" key="2">
    <source>
        <dbReference type="EMBL" id="GBG11619.1"/>
    </source>
</evidence>
<keyword evidence="1" id="KW-0472">Membrane</keyword>
<evidence type="ECO:0000313" key="3">
    <source>
        <dbReference type="Proteomes" id="UP000245202"/>
    </source>
</evidence>
<evidence type="ECO:0008006" key="4">
    <source>
        <dbReference type="Google" id="ProtNLM"/>
    </source>
</evidence>
<name>A0A2R5F0W5_9BACL</name>
<dbReference type="AlphaFoldDB" id="A0A2R5F0W5"/>
<accession>A0A2R5F0W5</accession>
<dbReference type="Gene3D" id="2.30.30.40">
    <property type="entry name" value="SH3 Domains"/>
    <property type="match status" value="1"/>
</dbReference>
<gene>
    <name evidence="2" type="ORF">PAT3040_06450</name>
</gene>
<feature type="transmembrane region" description="Helical" evidence="1">
    <location>
        <begin position="45"/>
        <end position="71"/>
    </location>
</feature>
<dbReference type="RefSeq" id="WP_108995881.1">
    <property type="nucleotide sequence ID" value="NZ_BDQX01000423.1"/>
</dbReference>
<sequence>MSEHRPDWYGRMKAGPFRERTFTEERMKEIGRKARDGGRRGRSGIWMYAASGLAVASVLALVLVLQPVGWFGTKPSMTMPTVTPQATPQPTEGPKPMVGDFYAKGETGLYTVPNPHTKEAAVFTVKTGVPLKVLDISGGYAKVNQDGNAGWMNAWYLTKEKDEAPVDAVEPYLMFAGSAVTMSTNPEEIEPSGPEVAAGKVVKVVKEFQDWVGVDIVTYDQPYGGELWLRKTELMDWDPAMAMEGVLRQGAVIKNGNGREIEVPWFNSVFVEEKMANGRYRIRSEDGITGFVEARDFVPNPFIAENERRRLLLSVMTENWLMTSEEMKGYERYAASRDENLLRGLPPIEIFRYYVQAQLNRDEKTVYALLIQDQGHGVPDFETYMNDISHDPGLAQRTWRLWDRLMMGYRLGEEVESGQATITIRPTFGGTEEEVRGFQLLRNKAGIWKVAWLPMQ</sequence>
<reference evidence="2 3" key="1">
    <citation type="submission" date="2017-08" db="EMBL/GenBank/DDBJ databases">
        <title>Substantial Increase in Enzyme Production by Combined Drug-Resistance Mutations in Paenibacillus agaridevorans.</title>
        <authorList>
            <person name="Tanaka Y."/>
            <person name="Funane K."/>
            <person name="Hosaka T."/>
            <person name="Shiwa Y."/>
            <person name="Fujita N."/>
            <person name="Miyazaki T."/>
            <person name="Yoshikawa H."/>
            <person name="Murakami K."/>
            <person name="Kasahara K."/>
            <person name="Inaoka T."/>
            <person name="Hiraga Y."/>
            <person name="Ochi K."/>
        </authorList>
    </citation>
    <scope>NUCLEOTIDE SEQUENCE [LARGE SCALE GENOMIC DNA]</scope>
    <source>
        <strain evidence="2 3">T-3040</strain>
    </source>
</reference>
<dbReference type="EMBL" id="BDQX01000423">
    <property type="protein sequence ID" value="GBG11619.1"/>
    <property type="molecule type" value="Genomic_DNA"/>
</dbReference>
<keyword evidence="1" id="KW-0812">Transmembrane</keyword>
<proteinExistence type="predicted"/>
<comment type="caution">
    <text evidence="2">The sequence shown here is derived from an EMBL/GenBank/DDBJ whole genome shotgun (WGS) entry which is preliminary data.</text>
</comment>
<dbReference type="Proteomes" id="UP000245202">
    <property type="component" value="Unassembled WGS sequence"/>
</dbReference>
<protein>
    <recommendedName>
        <fullName evidence="4">SH3b domain-containing protein</fullName>
    </recommendedName>
</protein>